<keyword evidence="5 8" id="KW-0645">Protease</keyword>
<dbReference type="Gene3D" id="3.40.220.10">
    <property type="entry name" value="Leucine Aminopeptidase, subunit E, domain 1"/>
    <property type="match status" value="1"/>
</dbReference>
<feature type="binding site" evidence="8">
    <location>
        <position position="329"/>
    </location>
    <ligand>
        <name>Mn(2+)</name>
        <dbReference type="ChEBI" id="CHEBI:29035"/>
        <label>2</label>
    </ligand>
</feature>
<comment type="cofactor">
    <cofactor evidence="8">
        <name>Mn(2+)</name>
        <dbReference type="ChEBI" id="CHEBI:29035"/>
    </cofactor>
    <text evidence="8">Binds 2 manganese ions per subunit.</text>
</comment>
<dbReference type="Proteomes" id="UP000265768">
    <property type="component" value="Unassembled WGS sequence"/>
</dbReference>
<comment type="catalytic activity">
    <reaction evidence="2 8">
        <text>Release of an N-terminal amino acid, preferentially leucine, but not glutamic or aspartic acids.</text>
        <dbReference type="EC" id="3.4.11.10"/>
    </reaction>
</comment>
<accession>A0A3A4B7I0</accession>
<dbReference type="GO" id="GO:0006508">
    <property type="term" value="P:proteolysis"/>
    <property type="evidence" value="ECO:0007669"/>
    <property type="project" value="UniProtKB-KW"/>
</dbReference>
<dbReference type="InterPro" id="IPR043472">
    <property type="entry name" value="Macro_dom-like"/>
</dbReference>
<dbReference type="SUPFAM" id="SSF53187">
    <property type="entry name" value="Zn-dependent exopeptidases"/>
    <property type="match status" value="1"/>
</dbReference>
<evidence type="ECO:0000256" key="8">
    <source>
        <dbReference type="HAMAP-Rule" id="MF_00181"/>
    </source>
</evidence>
<evidence type="ECO:0000256" key="5">
    <source>
        <dbReference type="ARBA" id="ARBA00022670"/>
    </source>
</evidence>
<proteinExistence type="inferred from homology"/>
<evidence type="ECO:0000256" key="4">
    <source>
        <dbReference type="ARBA" id="ARBA00022438"/>
    </source>
</evidence>
<comment type="subcellular location">
    <subcellularLocation>
        <location evidence="8">Cytoplasm</location>
    </subcellularLocation>
</comment>
<comment type="similarity">
    <text evidence="3 8">Belongs to the peptidase M17 family.</text>
</comment>
<comment type="function">
    <text evidence="7 8">Presumably involved in the processing and regular turnover of intracellular proteins. Catalyzes the removal of unsubstituted N-terminal amino acids from various peptides.</text>
</comment>
<dbReference type="GO" id="GO:0070006">
    <property type="term" value="F:metalloaminopeptidase activity"/>
    <property type="evidence" value="ECO:0007669"/>
    <property type="project" value="InterPro"/>
</dbReference>
<dbReference type="NCBIfam" id="NF002073">
    <property type="entry name" value="PRK00913.1-2"/>
    <property type="match status" value="1"/>
</dbReference>
<dbReference type="PANTHER" id="PTHR11963:SF23">
    <property type="entry name" value="CYTOSOL AMINOPEPTIDASE"/>
    <property type="match status" value="1"/>
</dbReference>
<dbReference type="CDD" id="cd00433">
    <property type="entry name" value="Peptidase_M17"/>
    <property type="match status" value="1"/>
</dbReference>
<comment type="caution">
    <text evidence="10">The sequence shown here is derived from an EMBL/GenBank/DDBJ whole genome shotgun (WGS) entry which is preliminary data.</text>
</comment>
<keyword evidence="11" id="KW-1185">Reference proteome</keyword>
<evidence type="ECO:0000313" key="10">
    <source>
        <dbReference type="EMBL" id="RJL33454.1"/>
    </source>
</evidence>
<dbReference type="AlphaFoldDB" id="A0A3A4B7I0"/>
<evidence type="ECO:0000256" key="2">
    <source>
        <dbReference type="ARBA" id="ARBA00000967"/>
    </source>
</evidence>
<comment type="catalytic activity">
    <reaction evidence="1 8">
        <text>Release of an N-terminal amino acid, Xaa-|-Yaa-, in which Xaa is preferably Leu, but may be other amino acids including Pro although not Arg or Lys, and Yaa may be Pro. Amino acid amides and methyl esters are also readily hydrolyzed, but rates on arylamides are exceedingly low.</text>
        <dbReference type="EC" id="3.4.11.1"/>
    </reaction>
</comment>
<dbReference type="RefSeq" id="WP_119926413.1">
    <property type="nucleotide sequence ID" value="NZ_QZEY01000003.1"/>
</dbReference>
<dbReference type="Pfam" id="PF02789">
    <property type="entry name" value="Peptidase_M17_N"/>
    <property type="match status" value="1"/>
</dbReference>
<dbReference type="Pfam" id="PF00883">
    <property type="entry name" value="Peptidase_M17"/>
    <property type="match status" value="1"/>
</dbReference>
<feature type="active site" evidence="8">
    <location>
        <position position="331"/>
    </location>
</feature>
<dbReference type="InterPro" id="IPR008283">
    <property type="entry name" value="Peptidase_M17_N"/>
</dbReference>
<dbReference type="InterPro" id="IPR023042">
    <property type="entry name" value="Peptidase_M17_leu_NH2_pept"/>
</dbReference>
<evidence type="ECO:0000313" key="11">
    <source>
        <dbReference type="Proteomes" id="UP000265768"/>
    </source>
</evidence>
<dbReference type="SUPFAM" id="SSF52949">
    <property type="entry name" value="Macro domain-like"/>
    <property type="match status" value="1"/>
</dbReference>
<dbReference type="PROSITE" id="PS00631">
    <property type="entry name" value="CYTOSOL_AP"/>
    <property type="match status" value="1"/>
</dbReference>
<evidence type="ECO:0000256" key="3">
    <source>
        <dbReference type="ARBA" id="ARBA00009528"/>
    </source>
</evidence>
<feature type="binding site" evidence="8">
    <location>
        <position position="250"/>
    </location>
    <ligand>
        <name>Mn(2+)</name>
        <dbReference type="ChEBI" id="CHEBI:29035"/>
        <label>1</label>
    </ligand>
</feature>
<dbReference type="PRINTS" id="PR00481">
    <property type="entry name" value="LAMNOPPTDASE"/>
</dbReference>
<dbReference type="Gene3D" id="3.40.630.10">
    <property type="entry name" value="Zn peptidases"/>
    <property type="match status" value="1"/>
</dbReference>
<keyword evidence="8" id="KW-0963">Cytoplasm</keyword>
<keyword evidence="8" id="KW-0464">Manganese</keyword>
<feature type="binding site" evidence="8">
    <location>
        <position position="268"/>
    </location>
    <ligand>
        <name>Mn(2+)</name>
        <dbReference type="ChEBI" id="CHEBI:29035"/>
        <label>2</label>
    </ligand>
</feature>
<sequence>MPIQTSLTTSALPPGQADAIALPVRPGPEAAPVAGLPVPAETLLAHYEAKGEPGEIVEVPVPDGDRLVRHYLYGVGDLSPAALRRAGAALARRARGRGALDVRLPEDAAPEAVTAFTVAALLASYTFSMATGESRTVPVASVSLAGADPEAVRRGTTIARATALCRDLVNTPSSVKSPEWLADQAVAAAEEAVLGSRVWTEAELAAEGFGGILAVGQGSVRPPRMVELSYTPDNPDGRHVVIVGKGITFDSGGLSLKPAEAMKPMKTDMAGGATVIAVLSALRALGVRSRVTGLIAAAENLPSGSALRPGDVLTQYGGRTVEVMNTDAEGRLVLADALAYADANLDPDVMVDIATLTGAIKVALGLGYGGLFASDDALAAELLRAGDATGDRLWRLPLPDDYLPALDSPVADLSNVEQGSTFNAGSITAALFLREFTGKRPWAHLDIAGAGRSAADEGENTKGGTGFGTRALLHWLTTT</sequence>
<name>A0A3A4B7I0_9ACTN</name>
<feature type="binding site" evidence="8">
    <location>
        <position position="329"/>
    </location>
    <ligand>
        <name>Mn(2+)</name>
        <dbReference type="ChEBI" id="CHEBI:29035"/>
        <label>1</label>
    </ligand>
</feature>
<dbReference type="GO" id="GO:0005737">
    <property type="term" value="C:cytoplasm"/>
    <property type="evidence" value="ECO:0007669"/>
    <property type="project" value="UniProtKB-SubCell"/>
</dbReference>
<feature type="binding site" evidence="8">
    <location>
        <position position="327"/>
    </location>
    <ligand>
        <name>Mn(2+)</name>
        <dbReference type="ChEBI" id="CHEBI:29035"/>
        <label>1</label>
    </ligand>
</feature>
<dbReference type="EMBL" id="QZEY01000003">
    <property type="protein sequence ID" value="RJL33454.1"/>
    <property type="molecule type" value="Genomic_DNA"/>
</dbReference>
<evidence type="ECO:0000256" key="6">
    <source>
        <dbReference type="ARBA" id="ARBA00022801"/>
    </source>
</evidence>
<evidence type="ECO:0000256" key="1">
    <source>
        <dbReference type="ARBA" id="ARBA00000135"/>
    </source>
</evidence>
<gene>
    <name evidence="8" type="primary">pepA</name>
    <name evidence="10" type="ORF">D5H75_11775</name>
</gene>
<dbReference type="HAMAP" id="MF_00181">
    <property type="entry name" value="Cytosol_peptidase_M17"/>
    <property type="match status" value="1"/>
</dbReference>
<organism evidence="10 11">
    <name type="scientific">Bailinhaonella thermotolerans</name>
    <dbReference type="NCBI Taxonomy" id="1070861"/>
    <lineage>
        <taxon>Bacteria</taxon>
        <taxon>Bacillati</taxon>
        <taxon>Actinomycetota</taxon>
        <taxon>Actinomycetes</taxon>
        <taxon>Streptosporangiales</taxon>
        <taxon>Streptosporangiaceae</taxon>
        <taxon>Bailinhaonella</taxon>
    </lineage>
</organism>
<dbReference type="PANTHER" id="PTHR11963">
    <property type="entry name" value="LEUCINE AMINOPEPTIDASE-RELATED"/>
    <property type="match status" value="1"/>
</dbReference>
<keyword evidence="8" id="KW-0479">Metal-binding</keyword>
<feature type="domain" description="Cytosol aminopeptidase" evidence="9">
    <location>
        <begin position="325"/>
        <end position="332"/>
    </location>
</feature>
<dbReference type="InterPro" id="IPR000819">
    <property type="entry name" value="Peptidase_M17_C"/>
</dbReference>
<reference evidence="10 11" key="1">
    <citation type="submission" date="2018-09" db="EMBL/GenBank/DDBJ databases">
        <title>YIM 75507 draft genome.</title>
        <authorList>
            <person name="Tang S."/>
            <person name="Feng Y."/>
        </authorList>
    </citation>
    <scope>NUCLEOTIDE SEQUENCE [LARGE SCALE GENOMIC DNA]</scope>
    <source>
        <strain evidence="10 11">YIM 75507</strain>
    </source>
</reference>
<evidence type="ECO:0000256" key="7">
    <source>
        <dbReference type="ARBA" id="ARBA00049972"/>
    </source>
</evidence>
<dbReference type="EC" id="3.4.11.1" evidence="8"/>
<protein>
    <recommendedName>
        <fullName evidence="8">Probable cytosol aminopeptidase</fullName>
        <ecNumber evidence="8">3.4.11.1</ecNumber>
    </recommendedName>
    <alternativeName>
        <fullName evidence="8">Leucine aminopeptidase</fullName>
        <shortName evidence="8">LAP</shortName>
        <ecNumber evidence="8">3.4.11.10</ecNumber>
    </alternativeName>
    <alternativeName>
        <fullName evidence="8">Leucyl aminopeptidase</fullName>
    </alternativeName>
</protein>
<dbReference type="OrthoDB" id="9809354at2"/>
<dbReference type="EC" id="3.4.11.10" evidence="8"/>
<evidence type="ECO:0000259" key="9">
    <source>
        <dbReference type="PROSITE" id="PS00631"/>
    </source>
</evidence>
<dbReference type="InterPro" id="IPR011356">
    <property type="entry name" value="Leucine_aapep/pepB"/>
</dbReference>
<keyword evidence="6 8" id="KW-0378">Hydrolase</keyword>
<feature type="binding site" evidence="8">
    <location>
        <position position="250"/>
    </location>
    <ligand>
        <name>Mn(2+)</name>
        <dbReference type="ChEBI" id="CHEBI:29035"/>
        <label>2</label>
    </ligand>
</feature>
<keyword evidence="4 8" id="KW-0031">Aminopeptidase</keyword>
<feature type="active site" evidence="8">
    <location>
        <position position="257"/>
    </location>
</feature>
<dbReference type="GO" id="GO:0030145">
    <property type="term" value="F:manganese ion binding"/>
    <property type="evidence" value="ECO:0007669"/>
    <property type="project" value="UniProtKB-UniRule"/>
</dbReference>
<feature type="binding site" evidence="8">
    <location>
        <position position="245"/>
    </location>
    <ligand>
        <name>Mn(2+)</name>
        <dbReference type="ChEBI" id="CHEBI:29035"/>
        <label>2</label>
    </ligand>
</feature>